<organism evidence="7">
    <name type="scientific">Solanum lycopersicum</name>
    <name type="common">Tomato</name>
    <name type="synonym">Lycopersicon esculentum</name>
    <dbReference type="NCBI Taxonomy" id="4081"/>
    <lineage>
        <taxon>Eukaryota</taxon>
        <taxon>Viridiplantae</taxon>
        <taxon>Streptophyta</taxon>
        <taxon>Embryophyta</taxon>
        <taxon>Tracheophyta</taxon>
        <taxon>Spermatophyta</taxon>
        <taxon>Magnoliopsida</taxon>
        <taxon>eudicotyledons</taxon>
        <taxon>Gunneridae</taxon>
        <taxon>Pentapetalae</taxon>
        <taxon>asterids</taxon>
        <taxon>lamiids</taxon>
        <taxon>Solanales</taxon>
        <taxon>Solanaceae</taxon>
        <taxon>Solanoideae</taxon>
        <taxon>Solaneae</taxon>
        <taxon>Solanum</taxon>
        <taxon>Solanum subgen. Lycopersicon</taxon>
    </lineage>
</organism>
<evidence type="ECO:0000256" key="4">
    <source>
        <dbReference type="ARBA" id="ARBA00022786"/>
    </source>
</evidence>
<dbReference type="EnsemblPlants" id="Solyc01g080920.3.1">
    <property type="protein sequence ID" value="Solyc01g080920.3.1.1"/>
    <property type="gene ID" value="Solyc01g080920.3"/>
</dbReference>
<dbReference type="CDD" id="cd16664">
    <property type="entry name" value="RING-Ubox_PUB"/>
    <property type="match status" value="1"/>
</dbReference>
<dbReference type="Gene3D" id="1.25.10.10">
    <property type="entry name" value="Leucine-rich Repeat Variant"/>
    <property type="match status" value="1"/>
</dbReference>
<evidence type="ECO:0000259" key="6">
    <source>
        <dbReference type="PROSITE" id="PS51698"/>
    </source>
</evidence>
<reference evidence="7" key="1">
    <citation type="journal article" date="2012" name="Nature">
        <title>The tomato genome sequence provides insights into fleshy fruit evolution.</title>
        <authorList>
            <consortium name="Tomato Genome Consortium"/>
        </authorList>
    </citation>
    <scope>NUCLEOTIDE SEQUENCE [LARGE SCALE GENOMIC DNA]</scope>
    <source>
        <strain evidence="7">cv. Heinz 1706</strain>
    </source>
</reference>
<evidence type="ECO:0000313" key="7">
    <source>
        <dbReference type="EnsemblPlants" id="Solyc01g080920.3.1.1"/>
    </source>
</evidence>
<dbReference type="Gramene" id="Solyc01g080920.3.1">
    <property type="protein sequence ID" value="Solyc01g080920.3.1.1"/>
    <property type="gene ID" value="Solyc01g080920.3"/>
</dbReference>
<evidence type="ECO:0000256" key="3">
    <source>
        <dbReference type="ARBA" id="ARBA00022679"/>
    </source>
</evidence>
<proteinExistence type="predicted"/>
<evidence type="ECO:0000256" key="5">
    <source>
        <dbReference type="RuleBase" id="RU369093"/>
    </source>
</evidence>
<dbReference type="AlphaFoldDB" id="A0A3Q7EHV1"/>
<dbReference type="InterPro" id="IPR011989">
    <property type="entry name" value="ARM-like"/>
</dbReference>
<dbReference type="InterPro" id="IPR045185">
    <property type="entry name" value="PUB22/23/24-like"/>
</dbReference>
<dbReference type="UniPathway" id="UPA00143"/>
<reference evidence="7" key="2">
    <citation type="submission" date="2019-01" db="UniProtKB">
        <authorList>
            <consortium name="EnsemblPlants"/>
        </authorList>
    </citation>
    <scope>IDENTIFICATION</scope>
    <source>
        <strain evidence="7">cv. Heinz 1706</strain>
    </source>
</reference>
<comment type="function">
    <text evidence="5">Functions as an E3 ubiquitin ligase.</text>
</comment>
<feature type="domain" description="U-box" evidence="6">
    <location>
        <begin position="27"/>
        <end position="102"/>
    </location>
</feature>
<protein>
    <recommendedName>
        <fullName evidence="5 6">U-box domain-containing protein</fullName>
        <ecNumber evidence="5">2.3.2.27</ecNumber>
    </recommendedName>
    <alternativeName>
        <fullName evidence="5">RING-type E3 ubiquitin transferase PUB</fullName>
    </alternativeName>
</protein>
<evidence type="ECO:0000313" key="8">
    <source>
        <dbReference type="Proteomes" id="UP000004994"/>
    </source>
</evidence>
<dbReference type="InterPro" id="IPR045210">
    <property type="entry name" value="RING-Ubox_PUB"/>
</dbReference>
<comment type="catalytic activity">
    <reaction evidence="1 5">
        <text>S-ubiquitinyl-[E2 ubiquitin-conjugating enzyme]-L-cysteine + [acceptor protein]-L-lysine = [E2 ubiquitin-conjugating enzyme]-L-cysteine + N(6)-ubiquitinyl-[acceptor protein]-L-lysine.</text>
        <dbReference type="EC" id="2.3.2.27"/>
    </reaction>
</comment>
<dbReference type="SMR" id="A0A3Q7EHV1"/>
<dbReference type="Pfam" id="PF04564">
    <property type="entry name" value="U-box"/>
    <property type="match status" value="1"/>
</dbReference>
<dbReference type="EC" id="2.3.2.27" evidence="5"/>
<keyword evidence="8" id="KW-1185">Reference proteome</keyword>
<dbReference type="PANTHER" id="PTHR22849">
    <property type="entry name" value="WDSAM1 PROTEIN"/>
    <property type="match status" value="1"/>
</dbReference>
<dbReference type="Gene3D" id="3.30.40.10">
    <property type="entry name" value="Zinc/RING finger domain, C3HC4 (zinc finger)"/>
    <property type="match status" value="1"/>
</dbReference>
<dbReference type="InterPro" id="IPR013083">
    <property type="entry name" value="Znf_RING/FYVE/PHD"/>
</dbReference>
<evidence type="ECO:0000256" key="1">
    <source>
        <dbReference type="ARBA" id="ARBA00000900"/>
    </source>
</evidence>
<dbReference type="InterPro" id="IPR016024">
    <property type="entry name" value="ARM-type_fold"/>
</dbReference>
<keyword evidence="4 5" id="KW-0833">Ubl conjugation pathway</keyword>
<evidence type="ECO:0000256" key="2">
    <source>
        <dbReference type="ARBA" id="ARBA00004906"/>
    </source>
</evidence>
<dbReference type="STRING" id="4081.A0A3Q7EHV1"/>
<dbReference type="InterPro" id="IPR003613">
    <property type="entry name" value="Ubox_domain"/>
</dbReference>
<dbReference type="PANTHER" id="PTHR22849:SF23">
    <property type="entry name" value="U-BOX DOMAIN-CONTAINING PROTEIN"/>
    <property type="match status" value="1"/>
</dbReference>
<dbReference type="PaxDb" id="4081-Solyc01g080920.2.1"/>
<dbReference type="InParanoid" id="A0A3Q7EHV1"/>
<accession>A0A3Q7EHV1</accession>
<dbReference type="OMA" id="SKCERML"/>
<dbReference type="Pfam" id="PF25598">
    <property type="entry name" value="ARM_PUB"/>
    <property type="match status" value="1"/>
</dbReference>
<sequence>LHLFIFQCCYNNLPKKTIRKLYQLFMDFPLHFRCPISMELMKDPVTISTGVTYERKNIEKWFYTCKKKTCPTTMQVLHSFDMTPNHTLKRLILAWQNGKSQSQSHDDELSMKHHDELVSLINTIESSPFKVSSLKKLKSIVELGDHDVKDDFKKCGGVEVLVRIIQQILIESSDFVTFRACEEALSVLIKLPIVLEEEETINTLLQPGCMKSMAIILQRGSEEARFCTVSILQRMMKSDCQWNVVIEDQGIEFFKSLMEIMSDEICSKASSCALQVLIDILEKSKKSRLKAIEAGAMCTLIEILPDSSKSKSEKIMYLIKMMCECADGRMGFIEHGLGVAAITKKMLNISNIGTKIGVKIISLICNSHPTDKVLDDLLMYGSVKKLVALLHIGGSSTTKERVIKILKLHGDKWKKNPCFPYELKNYLGLESDSL</sequence>
<keyword evidence="3 5" id="KW-0808">Transferase</keyword>
<dbReference type="PROSITE" id="PS51698">
    <property type="entry name" value="U_BOX"/>
    <property type="match status" value="1"/>
</dbReference>
<dbReference type="SUPFAM" id="SSF48371">
    <property type="entry name" value="ARM repeat"/>
    <property type="match status" value="1"/>
</dbReference>
<dbReference type="SUPFAM" id="SSF57850">
    <property type="entry name" value="RING/U-box"/>
    <property type="match status" value="1"/>
</dbReference>
<comment type="pathway">
    <text evidence="2 5">Protein modification; protein ubiquitination.</text>
</comment>
<dbReference type="InterPro" id="IPR058678">
    <property type="entry name" value="ARM_PUB"/>
</dbReference>
<dbReference type="Proteomes" id="UP000004994">
    <property type="component" value="Chromosome 1"/>
</dbReference>
<dbReference type="GO" id="GO:0061630">
    <property type="term" value="F:ubiquitin protein ligase activity"/>
    <property type="evidence" value="ECO:0007669"/>
    <property type="project" value="UniProtKB-UniRule"/>
</dbReference>
<name>A0A3Q7EHV1_SOLLC</name>
<dbReference type="SMART" id="SM00504">
    <property type="entry name" value="Ubox"/>
    <property type="match status" value="1"/>
</dbReference>
<dbReference type="GO" id="GO:0016567">
    <property type="term" value="P:protein ubiquitination"/>
    <property type="evidence" value="ECO:0007669"/>
    <property type="project" value="UniProtKB-UniRule"/>
</dbReference>